<dbReference type="EMBL" id="AVOT02018860">
    <property type="protein sequence ID" value="MBW0506052.1"/>
    <property type="molecule type" value="Genomic_DNA"/>
</dbReference>
<dbReference type="Gene3D" id="1.20.1270.60">
    <property type="entry name" value="Arfaptin homology (AH) domain/BAR domain"/>
    <property type="match status" value="1"/>
</dbReference>
<accession>A0A9Q3HJ14</accession>
<dbReference type="PANTHER" id="PTHR31962">
    <property type="entry name" value="SPHINGOLIPID LONG CHAIN BASE-RESPONSIVE PROTEIN PIL1"/>
    <property type="match status" value="1"/>
</dbReference>
<protein>
    <submittedName>
        <fullName evidence="2">Uncharacterized protein</fullName>
    </submittedName>
</protein>
<dbReference type="GO" id="GO:0036286">
    <property type="term" value="C:eisosome filament"/>
    <property type="evidence" value="ECO:0007669"/>
    <property type="project" value="TreeGrafter"/>
</dbReference>
<gene>
    <name evidence="2" type="ORF">O181_045767</name>
</gene>
<dbReference type="InterPro" id="IPR028245">
    <property type="entry name" value="PIL1/LSP1"/>
</dbReference>
<comment type="caution">
    <text evidence="2">The sequence shown here is derived from an EMBL/GenBank/DDBJ whole genome shotgun (WGS) entry which is preliminary data.</text>
</comment>
<dbReference type="PANTHER" id="PTHR31962:SF1">
    <property type="entry name" value="SPHINGOLIPID LONG CHAIN BASE-RESPONSIVE PROTEIN PIL1"/>
    <property type="match status" value="1"/>
</dbReference>
<reference evidence="2" key="1">
    <citation type="submission" date="2021-03" db="EMBL/GenBank/DDBJ databases">
        <title>Draft genome sequence of rust myrtle Austropuccinia psidii MF-1, a brazilian biotype.</title>
        <authorList>
            <person name="Quecine M.C."/>
            <person name="Pachon D.M.R."/>
            <person name="Bonatelli M.L."/>
            <person name="Correr F.H."/>
            <person name="Franceschini L.M."/>
            <person name="Leite T.F."/>
            <person name="Margarido G.R.A."/>
            <person name="Almeida C.A."/>
            <person name="Ferrarezi J.A."/>
            <person name="Labate C.A."/>
        </authorList>
    </citation>
    <scope>NUCLEOTIDE SEQUENCE</scope>
    <source>
        <strain evidence="2">MF-1</strain>
    </source>
</reference>
<feature type="compositionally biased region" description="Polar residues" evidence="1">
    <location>
        <begin position="266"/>
        <end position="313"/>
    </location>
</feature>
<evidence type="ECO:0000313" key="2">
    <source>
        <dbReference type="EMBL" id="MBW0506052.1"/>
    </source>
</evidence>
<dbReference type="InterPro" id="IPR027267">
    <property type="entry name" value="AH/BAR_dom_sf"/>
</dbReference>
<dbReference type="Proteomes" id="UP000765509">
    <property type="component" value="Unassembled WGS sequence"/>
</dbReference>
<dbReference type="AlphaFoldDB" id="A0A9Q3HJ14"/>
<evidence type="ECO:0000313" key="3">
    <source>
        <dbReference type="Proteomes" id="UP000765509"/>
    </source>
</evidence>
<dbReference type="GO" id="GO:0005886">
    <property type="term" value="C:plasma membrane"/>
    <property type="evidence" value="ECO:0007669"/>
    <property type="project" value="TreeGrafter"/>
</dbReference>
<feature type="region of interest" description="Disordered" evidence="1">
    <location>
        <begin position="550"/>
        <end position="575"/>
    </location>
</feature>
<keyword evidence="3" id="KW-1185">Reference proteome</keyword>
<dbReference type="GO" id="GO:0008289">
    <property type="term" value="F:lipid binding"/>
    <property type="evidence" value="ECO:0007669"/>
    <property type="project" value="TreeGrafter"/>
</dbReference>
<feature type="compositionally biased region" description="Low complexity" evidence="1">
    <location>
        <begin position="494"/>
        <end position="505"/>
    </location>
</feature>
<dbReference type="GO" id="GO:0006897">
    <property type="term" value="P:endocytosis"/>
    <property type="evidence" value="ECO:0007669"/>
    <property type="project" value="TreeGrafter"/>
</dbReference>
<feature type="compositionally biased region" description="Polar residues" evidence="1">
    <location>
        <begin position="354"/>
        <end position="372"/>
    </location>
</feature>
<feature type="region of interest" description="Disordered" evidence="1">
    <location>
        <begin position="216"/>
        <end position="372"/>
    </location>
</feature>
<evidence type="ECO:0000256" key="1">
    <source>
        <dbReference type="SAM" id="MobiDB-lite"/>
    </source>
</evidence>
<feature type="compositionally biased region" description="Polar residues" evidence="1">
    <location>
        <begin position="225"/>
        <end position="252"/>
    </location>
</feature>
<feature type="compositionally biased region" description="Polar residues" evidence="1">
    <location>
        <begin position="559"/>
        <end position="575"/>
    </location>
</feature>
<feature type="region of interest" description="Disordered" evidence="1">
    <location>
        <begin position="469"/>
        <end position="516"/>
    </location>
</feature>
<organism evidence="2 3">
    <name type="scientific">Austropuccinia psidii MF-1</name>
    <dbReference type="NCBI Taxonomy" id="1389203"/>
    <lineage>
        <taxon>Eukaryota</taxon>
        <taxon>Fungi</taxon>
        <taxon>Dikarya</taxon>
        <taxon>Basidiomycota</taxon>
        <taxon>Pucciniomycotina</taxon>
        <taxon>Pucciniomycetes</taxon>
        <taxon>Pucciniales</taxon>
        <taxon>Sphaerophragmiaceae</taxon>
        <taxon>Austropuccinia</taxon>
    </lineage>
</organism>
<sequence>MDPSINQETITSKLNLLNQSIKFEKFQELCFRSWIHQFNSSNSILNSWLNSQSYEPEFSNLLTIISNLLSNCSKAQNNYANGLSDFRAYLKDLNDRELNLQITLKAKHDILKRLVKLNNKSQIIASEDLKFKIKHQDTKRELRSIEHYFELESNSLNHLKQHGLRLALKSKLESFNKLGQIIQSNTQQAIDLLTQFETEQNAIFHDPSNDDYNVVMDSLDPPYTTHPSFSTQTRTQQLYHDPSPQNHIPLNPSSSIRSSSHRLCPNLSSSTNSNSHRLGPNLSSSTNSNSHCLGPNLSSSTNSNTHRLNPNLSSDHHPTRPTSLAHSHSKRKLSKTANRLSRSRPSDGEERCPTLTNSQPSHQSSYRTSYQRFNSRRYSGQDQDVLFHSNQTQGHQITKQPSHLVVIPKPYRKHHQPLGSLRFFSRGIMTMIENFGNKKRQRNIEKKLNEYWHQRKMRSRSLMGLQAFRSNDKSNPHNTELSSPSVWPTMNRLSVVSDQSSQEDQPVNPPRQLRRTTVMNFSNSYETDEEQTNELNSVPDQLKTFNRNLRETTEERKFGNSSKRPMSTSMQSNHSNASINFEKLKAKSSDNIIENETVKPKSPLRASLQLFKIEEQESGSDDQTKRPSTPPSLIEAMDYHSIISHDDQVRRSESSLASDYLEAKEAMNNLNERLKG</sequence>
<feature type="compositionally biased region" description="Polar residues" evidence="1">
    <location>
        <begin position="476"/>
        <end position="492"/>
    </location>
</feature>
<proteinExistence type="predicted"/>
<name>A0A9Q3HJ14_9BASI</name>
<dbReference type="GO" id="GO:0070941">
    <property type="term" value="P:eisosome assembly"/>
    <property type="evidence" value="ECO:0007669"/>
    <property type="project" value="TreeGrafter"/>
</dbReference>